<dbReference type="AlphaFoldDB" id="A0A4R2R5J6"/>
<dbReference type="InterPro" id="IPR036514">
    <property type="entry name" value="SGNH_hydro_sf"/>
</dbReference>
<accession>A0A4R2R5J6</accession>
<dbReference type="InterPro" id="IPR050023">
    <property type="entry name" value="OctT"/>
</dbReference>
<protein>
    <submittedName>
        <fullName evidence="1">Lysophospholipase L1-like esterase</fullName>
    </submittedName>
</protein>
<reference evidence="1 2" key="1">
    <citation type="submission" date="2019-03" db="EMBL/GenBank/DDBJ databases">
        <title>Genomic Encyclopedia of Type Strains, Phase IV (KMG-IV): sequencing the most valuable type-strain genomes for metagenomic binning, comparative biology and taxonomic classification.</title>
        <authorList>
            <person name="Goeker M."/>
        </authorList>
    </citation>
    <scope>NUCLEOTIDE SEQUENCE [LARGE SCALE GENOMIC DNA]</scope>
    <source>
        <strain evidence="1 2">DSM 45765</strain>
    </source>
</reference>
<proteinExistence type="predicted"/>
<gene>
    <name evidence="1" type="ORF">EV191_10259</name>
</gene>
<evidence type="ECO:0000313" key="2">
    <source>
        <dbReference type="Proteomes" id="UP000294911"/>
    </source>
</evidence>
<dbReference type="Gene3D" id="3.40.50.1110">
    <property type="entry name" value="SGNH hydrolase"/>
    <property type="match status" value="1"/>
</dbReference>
<sequence length="243" mass="26700">MSTNEPKYHLLVLGDSLSFHGPNGPHAADEPRLWPNVAARELGARVELVAGFGWTARDVWWALIGDPRLWALLHHVDAVVFAVGGMDSLPSPLPTYLRTGLRYVRPDGLRRRLRAGYLAAQPWLARAFHGRPLVLPARLTEQYLDTALGALRVLRPGMPAVGWRPAVHRAATYGYVHNGYRATERAIARWSVKHDVPLVDIPALTAEHVLAGEGNEDGMHWGWSAHRAVGGAVAARLARLLGD</sequence>
<dbReference type="NCBIfam" id="NF043016">
    <property type="entry name" value="DigluglyOctase"/>
    <property type="match status" value="1"/>
</dbReference>
<organism evidence="1 2">
    <name type="scientific">Tamaricihabitans halophyticus</name>
    <dbReference type="NCBI Taxonomy" id="1262583"/>
    <lineage>
        <taxon>Bacteria</taxon>
        <taxon>Bacillati</taxon>
        <taxon>Actinomycetota</taxon>
        <taxon>Actinomycetes</taxon>
        <taxon>Pseudonocardiales</taxon>
        <taxon>Pseudonocardiaceae</taxon>
        <taxon>Tamaricihabitans</taxon>
    </lineage>
</organism>
<evidence type="ECO:0000313" key="1">
    <source>
        <dbReference type="EMBL" id="TCP54851.1"/>
    </source>
</evidence>
<dbReference type="RefSeq" id="WP_132876263.1">
    <property type="nucleotide sequence ID" value="NZ_SLXQ01000002.1"/>
</dbReference>
<keyword evidence="2" id="KW-1185">Reference proteome</keyword>
<dbReference type="OrthoDB" id="4369943at2"/>
<dbReference type="Proteomes" id="UP000294911">
    <property type="component" value="Unassembled WGS sequence"/>
</dbReference>
<name>A0A4R2R5J6_9PSEU</name>
<comment type="caution">
    <text evidence="1">The sequence shown here is derived from an EMBL/GenBank/DDBJ whole genome shotgun (WGS) entry which is preliminary data.</text>
</comment>
<dbReference type="EMBL" id="SLXQ01000002">
    <property type="protein sequence ID" value="TCP54851.1"/>
    <property type="molecule type" value="Genomic_DNA"/>
</dbReference>
<dbReference type="SUPFAM" id="SSF52266">
    <property type="entry name" value="SGNH hydrolase"/>
    <property type="match status" value="1"/>
</dbReference>